<dbReference type="InterPro" id="IPR047715">
    <property type="entry name" value="EboA_dom"/>
</dbReference>
<sequence>MSATIERTAPHLDDDARARLAALVAEVEADPARISVLFPAVGRTVARGPSNPADPDGLRSPRLEDEARATLLVAAATGWSDEPGKLIDEVGQLYRFGDADEKRAVLRALPQLDLADAGLPLVADALRTNDVRLVAAALGPYAARHLDAAAWRQGVLKCLFVGVPLDAVADLDARTDEELARMVADYGNERVAAGRSVPTDAWRILGRHPEAVAGRFPVPSESGAEEA</sequence>
<gene>
    <name evidence="1" type="ORF">HD601_006466</name>
</gene>
<protein>
    <recommendedName>
        <fullName evidence="3">Sugar phosphate isomerase</fullName>
    </recommendedName>
</protein>
<proteinExistence type="predicted"/>
<dbReference type="NCBIfam" id="NF035938">
    <property type="entry name" value="EboA_domain"/>
    <property type="match status" value="1"/>
</dbReference>
<comment type="caution">
    <text evidence="1">The sequence shown here is derived from an EMBL/GenBank/DDBJ whole genome shotgun (WGS) entry which is preliminary data.</text>
</comment>
<dbReference type="Proteomes" id="UP000542813">
    <property type="component" value="Unassembled WGS sequence"/>
</dbReference>
<dbReference type="RefSeq" id="WP_184829019.1">
    <property type="nucleotide sequence ID" value="NZ_JACHMM010000001.1"/>
</dbReference>
<evidence type="ECO:0008006" key="3">
    <source>
        <dbReference type="Google" id="ProtNLM"/>
    </source>
</evidence>
<dbReference type="EMBL" id="JACHMM010000001">
    <property type="protein sequence ID" value="MBB5791891.1"/>
    <property type="molecule type" value="Genomic_DNA"/>
</dbReference>
<name>A0A7W9LQ28_9ACTN</name>
<accession>A0A7W9LQ28</accession>
<evidence type="ECO:0000313" key="1">
    <source>
        <dbReference type="EMBL" id="MBB5791891.1"/>
    </source>
</evidence>
<dbReference type="AlphaFoldDB" id="A0A7W9LQ28"/>
<organism evidence="1 2">
    <name type="scientific">Jiangella mangrovi</name>
    <dbReference type="NCBI Taxonomy" id="1524084"/>
    <lineage>
        <taxon>Bacteria</taxon>
        <taxon>Bacillati</taxon>
        <taxon>Actinomycetota</taxon>
        <taxon>Actinomycetes</taxon>
        <taxon>Jiangellales</taxon>
        <taxon>Jiangellaceae</taxon>
        <taxon>Jiangella</taxon>
    </lineage>
</organism>
<reference evidence="1 2" key="1">
    <citation type="submission" date="2020-08" db="EMBL/GenBank/DDBJ databases">
        <title>Sequencing the genomes of 1000 actinobacteria strains.</title>
        <authorList>
            <person name="Klenk H.-P."/>
        </authorList>
    </citation>
    <scope>NUCLEOTIDE SEQUENCE [LARGE SCALE GENOMIC DNA]</scope>
    <source>
        <strain evidence="1 2">DSM 102122</strain>
    </source>
</reference>
<evidence type="ECO:0000313" key="2">
    <source>
        <dbReference type="Proteomes" id="UP000542813"/>
    </source>
</evidence>
<keyword evidence="2" id="KW-1185">Reference proteome</keyword>